<evidence type="ECO:0000259" key="1">
    <source>
        <dbReference type="SMART" id="SM00563"/>
    </source>
</evidence>
<sequence length="275" mass="29838">MNAGAGRGGRALVPGRRRRARPEVTLTNYEAVYDFYGPGRRRDGFTHPLLAFVGALYAPELRIRPETVDEVHRLHDAGVGIIVAANHPSAHDPFVLASAVFDERVRFLASGTGLTKDPLFRGPLRPVFEYTGTVPVFRAKNYEGTARAVHDAAAARLIDLCVDRLVSGGVVLTFVEGTNSSADDLRTLRPESVKKGVGQMVRGVREAGDRVAVLPIGIVYRGREHARLPPRRPVVAAGPLALWEGPGSAPSIDEVRYAVRDGIDDALTDAWSEVY</sequence>
<accession>A0AAD0NM37</accession>
<protein>
    <recommendedName>
        <fullName evidence="1">Phospholipid/glycerol acyltransferase domain-containing protein</fullName>
    </recommendedName>
</protein>
<dbReference type="CDD" id="cd07989">
    <property type="entry name" value="LPLAT_AGPAT-like"/>
    <property type="match status" value="1"/>
</dbReference>
<feature type="domain" description="Phospholipid/glycerol acyltransferase" evidence="1">
    <location>
        <begin position="81"/>
        <end position="221"/>
    </location>
</feature>
<name>A0AAD0NM37_9ACTN</name>
<keyword evidence="3" id="KW-1185">Reference proteome</keyword>
<dbReference type="AlphaFoldDB" id="A0AAD0NM37"/>
<dbReference type="GO" id="GO:0016746">
    <property type="term" value="F:acyltransferase activity"/>
    <property type="evidence" value="ECO:0007669"/>
    <property type="project" value="InterPro"/>
</dbReference>
<evidence type="ECO:0000313" key="2">
    <source>
        <dbReference type="EMBL" id="AWH94272.1"/>
    </source>
</evidence>
<proteinExistence type="predicted"/>
<organism evidence="2 3">
    <name type="scientific">Dietzia psychralcaliphila</name>
    <dbReference type="NCBI Taxonomy" id="139021"/>
    <lineage>
        <taxon>Bacteria</taxon>
        <taxon>Bacillati</taxon>
        <taxon>Actinomycetota</taxon>
        <taxon>Actinomycetes</taxon>
        <taxon>Mycobacteriales</taxon>
        <taxon>Dietziaceae</taxon>
        <taxon>Dietzia</taxon>
    </lineage>
</organism>
<dbReference type="Proteomes" id="UP000244903">
    <property type="component" value="Chromosome"/>
</dbReference>
<dbReference type="RefSeq" id="WP_107747788.1">
    <property type="nucleotide sequence ID" value="NZ_CP015453.1"/>
</dbReference>
<dbReference type="EMBL" id="CP015453">
    <property type="protein sequence ID" value="AWH94272.1"/>
    <property type="molecule type" value="Genomic_DNA"/>
</dbReference>
<gene>
    <name evidence="2" type="ORF">A6048_00665</name>
</gene>
<reference evidence="2 3" key="1">
    <citation type="submission" date="2016-04" db="EMBL/GenBank/DDBJ databases">
        <title>Complete genome sequence of the haloalkaliphilic hydrocarbon-degrading bacterium Dietzia psychralcaliphila ILA-1T, isolated from a drain of a fish product-processing plant.</title>
        <authorList>
            <person name="Zhao J."/>
            <person name="Hu B."/>
            <person name="Geng S."/>
            <person name="Nie Y."/>
            <person name="Tang Y."/>
        </authorList>
    </citation>
    <scope>NUCLEOTIDE SEQUENCE [LARGE SCALE GENOMIC DNA]</scope>
    <source>
        <strain evidence="2 3">ILA-1</strain>
    </source>
</reference>
<dbReference type="Pfam" id="PF01553">
    <property type="entry name" value="Acyltransferase"/>
    <property type="match status" value="1"/>
</dbReference>
<evidence type="ECO:0000313" key="3">
    <source>
        <dbReference type="Proteomes" id="UP000244903"/>
    </source>
</evidence>
<dbReference type="InterPro" id="IPR002123">
    <property type="entry name" value="Plipid/glycerol_acylTrfase"/>
</dbReference>
<dbReference type="SMART" id="SM00563">
    <property type="entry name" value="PlsC"/>
    <property type="match status" value="1"/>
</dbReference>
<dbReference type="KEGG" id="dpc:A6048_00665"/>
<dbReference type="SUPFAM" id="SSF69593">
    <property type="entry name" value="Glycerol-3-phosphate (1)-acyltransferase"/>
    <property type="match status" value="1"/>
</dbReference>